<keyword evidence="1" id="KW-0472">Membrane</keyword>
<organism evidence="2 3">
    <name type="scientific">Pradoshia eiseniae</name>
    <dbReference type="NCBI Taxonomy" id="2064768"/>
    <lineage>
        <taxon>Bacteria</taxon>
        <taxon>Bacillati</taxon>
        <taxon>Bacillota</taxon>
        <taxon>Bacilli</taxon>
        <taxon>Bacillales</taxon>
        <taxon>Bacillaceae</taxon>
        <taxon>Pradoshia</taxon>
    </lineage>
</organism>
<evidence type="ECO:0000256" key="1">
    <source>
        <dbReference type="SAM" id="Phobius"/>
    </source>
</evidence>
<dbReference type="EMBL" id="PKOZ01000001">
    <property type="protein sequence ID" value="PQD96885.1"/>
    <property type="molecule type" value="Genomic_DNA"/>
</dbReference>
<evidence type="ECO:0000313" key="2">
    <source>
        <dbReference type="EMBL" id="PQD96885.1"/>
    </source>
</evidence>
<accession>A0A2S7N4I4</accession>
<gene>
    <name evidence="2" type="ORF">CYL18_03105</name>
</gene>
<proteinExistence type="predicted"/>
<feature type="transmembrane region" description="Helical" evidence="1">
    <location>
        <begin position="79"/>
        <end position="97"/>
    </location>
</feature>
<reference evidence="2 3" key="1">
    <citation type="submission" date="2017-12" db="EMBL/GenBank/DDBJ databases">
        <title>Taxonomic description and draft genome of Pradoshia cofamensis Gen. nov., sp. nov., a thermotolerant bacillale isolated from anterior gut of earthworm Eisenia fetida.</title>
        <authorList>
            <person name="Saha T."/>
            <person name="Chakraborty R."/>
        </authorList>
    </citation>
    <scope>NUCLEOTIDE SEQUENCE [LARGE SCALE GENOMIC DNA]</scope>
    <source>
        <strain evidence="2 3">EAG3</strain>
    </source>
</reference>
<dbReference type="RefSeq" id="WP_104847979.1">
    <property type="nucleotide sequence ID" value="NZ_PKOZ01000001.1"/>
</dbReference>
<dbReference type="Proteomes" id="UP000239663">
    <property type="component" value="Unassembled WGS sequence"/>
</dbReference>
<name>A0A2S7N4I4_9BACI</name>
<dbReference type="Pfam" id="PF10864">
    <property type="entry name" value="DUF2663"/>
    <property type="match status" value="1"/>
</dbReference>
<keyword evidence="1" id="KW-1133">Transmembrane helix</keyword>
<comment type="caution">
    <text evidence="2">The sequence shown here is derived from an EMBL/GenBank/DDBJ whole genome shotgun (WGS) entry which is preliminary data.</text>
</comment>
<sequence length="152" mass="18290">MEAIQTDADRVTDEATKVILNNVVKRKKKYDHYKSRHFFSIYFMLGLAAVFLYYIYRTVISPYSYSFYKVYEQFFENPVNLLGTVVLAAVYGSMLYFKKKMDKAEKEYHALRCEIVDRSKDLWKSESAWKNRHLVFQKMKDLYDINLFHENK</sequence>
<evidence type="ECO:0000313" key="3">
    <source>
        <dbReference type="Proteomes" id="UP000239663"/>
    </source>
</evidence>
<keyword evidence="1" id="KW-0812">Transmembrane</keyword>
<dbReference type="AlphaFoldDB" id="A0A2S7N4I4"/>
<feature type="transmembrane region" description="Helical" evidence="1">
    <location>
        <begin position="37"/>
        <end position="56"/>
    </location>
</feature>
<dbReference type="InterPro" id="IPR020210">
    <property type="entry name" value="Uncharacterised_YpbF_TM"/>
</dbReference>
<protein>
    <submittedName>
        <fullName evidence="2">DUF2663 domain-containing protein</fullName>
    </submittedName>
</protein>
<keyword evidence="3" id="KW-1185">Reference proteome</keyword>
<dbReference type="OrthoDB" id="2969742at2"/>